<dbReference type="PANTHER" id="PTHR43858:SF1">
    <property type="entry name" value="ABC TRANSPORTER-RELATED PROTEIN"/>
    <property type="match status" value="1"/>
</dbReference>
<evidence type="ECO:0000256" key="13">
    <source>
        <dbReference type="HAMAP-Rule" id="MF_00847"/>
    </source>
</evidence>
<gene>
    <name evidence="13" type="primary">ettA</name>
    <name evidence="15" type="ORF">SB78_03310</name>
</gene>
<keyword evidence="16" id="KW-1185">Reference proteome</keyword>
<feature type="binding site" evidence="13">
    <location>
        <begin position="358"/>
        <end position="365"/>
    </location>
    <ligand>
        <name>ATP</name>
        <dbReference type="ChEBI" id="CHEBI:30616"/>
        <label>2</label>
    </ligand>
</feature>
<dbReference type="EC" id="3.6.1.-" evidence="13"/>
<dbReference type="HAMAP" id="MF_00847">
    <property type="entry name" value="EttA"/>
    <property type="match status" value="1"/>
</dbReference>
<protein>
    <recommendedName>
        <fullName evidence="13">Energy-dependent translational throttle protein EttA</fullName>
        <ecNumber evidence="13">3.6.1.-</ecNumber>
    </recommendedName>
    <alternativeName>
        <fullName evidence="13">Translational regulatory factor EttA</fullName>
    </alternativeName>
</protein>
<comment type="domain">
    <text evidence="13">The arm domain is inserted in the first ABC transporter domain. Probably contacts ribosomal protein L1.</text>
</comment>
<dbReference type="Pfam" id="PF00005">
    <property type="entry name" value="ABC_tran"/>
    <property type="match status" value="2"/>
</dbReference>
<dbReference type="Pfam" id="PF12848">
    <property type="entry name" value="ABC_tran_Xtn"/>
    <property type="match status" value="1"/>
</dbReference>
<evidence type="ECO:0000256" key="4">
    <source>
        <dbReference type="ARBA" id="ARBA00022730"/>
    </source>
</evidence>
<dbReference type="AlphaFoldDB" id="A0A0C2MNQ8"/>
<keyword evidence="11 13" id="KW-0648">Protein biosynthesis</keyword>
<dbReference type="CDD" id="cd03221">
    <property type="entry name" value="ABCF_EF-3"/>
    <property type="match status" value="2"/>
</dbReference>
<dbReference type="GO" id="GO:0043022">
    <property type="term" value="F:ribosome binding"/>
    <property type="evidence" value="ECO:0007669"/>
    <property type="project" value="UniProtKB-UniRule"/>
</dbReference>
<dbReference type="GO" id="GO:0019843">
    <property type="term" value="F:rRNA binding"/>
    <property type="evidence" value="ECO:0007669"/>
    <property type="project" value="UniProtKB-UniRule"/>
</dbReference>
<evidence type="ECO:0000256" key="11">
    <source>
        <dbReference type="ARBA" id="ARBA00022917"/>
    </source>
</evidence>
<evidence type="ECO:0000256" key="3">
    <source>
        <dbReference type="ARBA" id="ARBA00022555"/>
    </source>
</evidence>
<evidence type="ECO:0000256" key="5">
    <source>
        <dbReference type="ARBA" id="ARBA00022737"/>
    </source>
</evidence>
<comment type="catalytic activity">
    <reaction evidence="13">
        <text>ATP + H2O = ADP + phosphate + H(+)</text>
        <dbReference type="Rhea" id="RHEA:13065"/>
        <dbReference type="ChEBI" id="CHEBI:15377"/>
        <dbReference type="ChEBI" id="CHEBI:15378"/>
        <dbReference type="ChEBI" id="CHEBI:30616"/>
        <dbReference type="ChEBI" id="CHEBI:43474"/>
        <dbReference type="ChEBI" id="CHEBI:456216"/>
    </reaction>
</comment>
<keyword evidence="9 13" id="KW-0810">Translation regulation</keyword>
<dbReference type="GO" id="GO:0005524">
    <property type="term" value="F:ATP binding"/>
    <property type="evidence" value="ECO:0007669"/>
    <property type="project" value="UniProtKB-UniRule"/>
</dbReference>
<feature type="binding site" evidence="13">
    <location>
        <begin position="39"/>
        <end position="46"/>
    </location>
    <ligand>
        <name>ATP</name>
        <dbReference type="ChEBI" id="CHEBI:30616"/>
        <label>1</label>
    </ligand>
</feature>
<accession>A0A0C2MNQ8</accession>
<dbReference type="GO" id="GO:0045900">
    <property type="term" value="P:negative regulation of translational elongation"/>
    <property type="evidence" value="ECO:0007669"/>
    <property type="project" value="UniProtKB-UniRule"/>
</dbReference>
<name>A0A0C2MNQ8_9RICK</name>
<dbReference type="NCBIfam" id="NF000355">
    <property type="entry name" value="ribo_prot_ABC_F"/>
    <property type="match status" value="1"/>
</dbReference>
<dbReference type="InterPro" id="IPR032781">
    <property type="entry name" value="ABC_tran_Xtn"/>
</dbReference>
<evidence type="ECO:0000256" key="7">
    <source>
        <dbReference type="ARBA" id="ARBA00022801"/>
    </source>
</evidence>
<keyword evidence="3 13" id="KW-0820">tRNA-binding</keyword>
<evidence type="ECO:0000256" key="9">
    <source>
        <dbReference type="ARBA" id="ARBA00022845"/>
    </source>
</evidence>
<evidence type="ECO:0000256" key="2">
    <source>
        <dbReference type="ARBA" id="ARBA00022490"/>
    </source>
</evidence>
<keyword evidence="10 13" id="KW-0694">RNA-binding</keyword>
<evidence type="ECO:0000256" key="10">
    <source>
        <dbReference type="ARBA" id="ARBA00022884"/>
    </source>
</evidence>
<evidence type="ECO:0000256" key="6">
    <source>
        <dbReference type="ARBA" id="ARBA00022741"/>
    </source>
</evidence>
<dbReference type="PANTHER" id="PTHR43858">
    <property type="entry name" value="ENERGY-DEPENDENT TRANSLATIONAL THROTTLE PROTEIN ETTA"/>
    <property type="match status" value="1"/>
</dbReference>
<feature type="domain" description="ABC transporter" evidence="14">
    <location>
        <begin position="7"/>
        <end position="261"/>
    </location>
</feature>
<dbReference type="InterPro" id="IPR022374">
    <property type="entry name" value="EttA"/>
</dbReference>
<dbReference type="InterPro" id="IPR017871">
    <property type="entry name" value="ABC_transporter-like_CS"/>
</dbReference>
<comment type="function">
    <text evidence="13">A translation factor that gates the progression of the 70S ribosomal initiation complex (IC, containing tRNA(fMet) in the P-site) into the translation elongation cycle by using a mechanism sensitive to the ATP/ADP ratio. Binds to the 70S ribosome E-site where it modulates the state of the translating ribosome during subunit translocation. ATP hydrolysis probably frees it from the ribosome, which can enter the elongation phase.</text>
</comment>
<comment type="similarity">
    <text evidence="1 13">Belongs to the ABC transporter superfamily. ABCF family. Translational throttle EttA subfamily.</text>
</comment>
<sequence>MSYQYVYEMVSLSKTINGKRILKETNLSFLPKAKIGIIGQNGAGKSTLLKIMAGIDKEFEGKATAKIGIKVGYLPQEPYLDASKNVFDNIIEGLHEKKKLIDEFNYISNKFAAEITDKEMQKLFDKQAELQEKIDNCDGWNLEREIEIAMLALRCPPKEADITKISGGEKRRVALCKLLLEKPNMLLLDEPTNHLDAESVSWLEGYLKHYEGTVIVITHDRYFLDNVTEWILEIDRGNCIPWESNYSSWLEQKQKKLALESKEDDDRKKQLNRELEWIRQTPKARQSKNKARITAYQELLNKQQEQKTDPTQIIIPKGPRLGDLVIEAEHIAKKFNNKILLSDFSFKVPRGAIVGIIGPNGAGKSTLFNIITGKITPDSGSIKIGQTVKLGYVDQSRDHLDDNKTIWEEISEGLDELQLGNRIIKSRAYCAAFNFRGGDQQKKVGQLSGGERNRVHLAKLLKEGANVILLDEPSNDLDIDTLRALEDAILDFAGCVLVISHDRWFLDRIATHIISYDKENNATWFEGNYQDYHEYMLSTNGESILNPKYKHKKLI</sequence>
<evidence type="ECO:0000256" key="1">
    <source>
        <dbReference type="ARBA" id="ARBA00005868"/>
    </source>
</evidence>
<comment type="domain">
    <text evidence="13">The P-site tRNA interaction motif (PtIM domain) probably interacts with the P-site tRNA(fMet) as well as the 23S rRNA.</text>
</comment>
<dbReference type="NCBIfam" id="NF008775">
    <property type="entry name" value="PRK11819.1"/>
    <property type="match status" value="1"/>
</dbReference>
<dbReference type="GO" id="GO:0016887">
    <property type="term" value="F:ATP hydrolysis activity"/>
    <property type="evidence" value="ECO:0007669"/>
    <property type="project" value="UniProtKB-UniRule"/>
</dbReference>
<dbReference type="Proteomes" id="UP000031952">
    <property type="component" value="Unassembled WGS sequence"/>
</dbReference>
<keyword evidence="4 13" id="KW-0699">rRNA-binding</keyword>
<dbReference type="NCBIfam" id="TIGR03719">
    <property type="entry name" value="ABC_ABC_ChvD"/>
    <property type="match status" value="1"/>
</dbReference>
<dbReference type="Gene3D" id="3.40.50.300">
    <property type="entry name" value="P-loop containing nucleotide triphosphate hydrolases"/>
    <property type="match status" value="2"/>
</dbReference>
<dbReference type="EMBL" id="JWSW01000020">
    <property type="protein sequence ID" value="KIJ88846.1"/>
    <property type="molecule type" value="Genomic_DNA"/>
</dbReference>
<dbReference type="SMART" id="SM00382">
    <property type="entry name" value="AAA"/>
    <property type="match status" value="2"/>
</dbReference>
<keyword evidence="2 13" id="KW-0963">Cytoplasm</keyword>
<evidence type="ECO:0000256" key="8">
    <source>
        <dbReference type="ARBA" id="ARBA00022840"/>
    </source>
</evidence>
<dbReference type="GO" id="GO:0005737">
    <property type="term" value="C:cytoplasm"/>
    <property type="evidence" value="ECO:0007669"/>
    <property type="project" value="UniProtKB-SubCell"/>
</dbReference>
<dbReference type="PROSITE" id="PS50893">
    <property type="entry name" value="ABC_TRANSPORTER_2"/>
    <property type="match status" value="2"/>
</dbReference>
<dbReference type="GO" id="GO:0006412">
    <property type="term" value="P:translation"/>
    <property type="evidence" value="ECO:0007669"/>
    <property type="project" value="UniProtKB-KW"/>
</dbReference>
<keyword evidence="6 13" id="KW-0547">Nucleotide-binding</keyword>
<dbReference type="InterPro" id="IPR003593">
    <property type="entry name" value="AAA+_ATPase"/>
</dbReference>
<comment type="caution">
    <text evidence="15">The sequence shown here is derived from an EMBL/GenBank/DDBJ whole genome shotgun (WGS) entry which is preliminary data.</text>
</comment>
<dbReference type="GO" id="GO:0000049">
    <property type="term" value="F:tRNA binding"/>
    <property type="evidence" value="ECO:0007669"/>
    <property type="project" value="UniProtKB-UniRule"/>
</dbReference>
<evidence type="ECO:0000259" key="14">
    <source>
        <dbReference type="PROSITE" id="PS50893"/>
    </source>
</evidence>
<feature type="domain" description="ABC transporter" evidence="14">
    <location>
        <begin position="326"/>
        <end position="545"/>
    </location>
</feature>
<organism evidence="15 16">
    <name type="scientific">Rickettsia asembonensis</name>
    <dbReference type="NCBI Taxonomy" id="1068590"/>
    <lineage>
        <taxon>Bacteria</taxon>
        <taxon>Pseudomonadati</taxon>
        <taxon>Pseudomonadota</taxon>
        <taxon>Alphaproteobacteria</taxon>
        <taxon>Rickettsiales</taxon>
        <taxon>Rickettsiaceae</taxon>
        <taxon>Rickettsieae</taxon>
        <taxon>Rickettsia</taxon>
        <taxon>spotted fever group</taxon>
    </lineage>
</organism>
<dbReference type="InterPro" id="IPR027417">
    <property type="entry name" value="P-loop_NTPase"/>
</dbReference>
<keyword evidence="5 13" id="KW-0677">Repeat</keyword>
<dbReference type="InterPro" id="IPR003439">
    <property type="entry name" value="ABC_transporter-like_ATP-bd"/>
</dbReference>
<comment type="caution">
    <text evidence="13">Lacks conserved residue(s) required for the propagation of feature annotation.</text>
</comment>
<dbReference type="SUPFAM" id="SSF52540">
    <property type="entry name" value="P-loop containing nucleoside triphosphate hydrolases"/>
    <property type="match status" value="2"/>
</dbReference>
<evidence type="ECO:0000313" key="16">
    <source>
        <dbReference type="Proteomes" id="UP000031952"/>
    </source>
</evidence>
<proteinExistence type="inferred from homology"/>
<feature type="region of interest" description="PtIM" evidence="13">
    <location>
        <begin position="244"/>
        <end position="324"/>
    </location>
</feature>
<keyword evidence="7 13" id="KW-0378">Hydrolase</keyword>
<dbReference type="FunFam" id="3.40.50.300:FF:000183">
    <property type="entry name" value="ABC transporter ATP-binding protein yjjK"/>
    <property type="match status" value="1"/>
</dbReference>
<comment type="subcellular location">
    <subcellularLocation>
        <location evidence="13">Cytoplasm</location>
    </subcellularLocation>
    <text evidence="13">Associates with ribosomes and polysomes.</text>
</comment>
<keyword evidence="8 13" id="KW-0067">ATP-binding</keyword>
<comment type="subunit">
    <text evidence="13">Monomer. Probably contacts ribosomal proteins L1, L5, L33 and S7, the 16S and 23S rRNA and the P-site containing tRNA(fMet).</text>
</comment>
<evidence type="ECO:0000313" key="15">
    <source>
        <dbReference type="EMBL" id="KIJ88846.1"/>
    </source>
</evidence>
<reference evidence="15 16" key="1">
    <citation type="submission" date="2014-12" db="EMBL/GenBank/DDBJ databases">
        <title>Whole genome sequence of Candidatus Rickettsia asemboensis strain NMRCii isolated from cat fleas in west Kenya.</title>
        <authorList>
            <person name="Jima D."/>
            <person name="Luce-Fedrow A."/>
            <person name="Yang Y."/>
            <person name="Maina A.N."/>
            <person name="Snesrud E.C."/>
            <person name="Jarman R.G."/>
            <person name="Richards A.L."/>
            <person name="Hang J."/>
        </authorList>
    </citation>
    <scope>NUCLEOTIDE SEQUENCE [LARGE SCALE GENOMIC DNA]</scope>
    <source>
        <strain evidence="15 16">NMRCii</strain>
    </source>
</reference>
<dbReference type="PROSITE" id="PS00211">
    <property type="entry name" value="ABC_TRANSPORTER_1"/>
    <property type="match status" value="1"/>
</dbReference>
<dbReference type="FunFam" id="3.40.50.300:FF:000011">
    <property type="entry name" value="Putative ABC transporter ATP-binding component"/>
    <property type="match status" value="1"/>
</dbReference>
<dbReference type="RefSeq" id="WP_041078675.1">
    <property type="nucleotide sequence ID" value="NZ_JWSW01000020.1"/>
</dbReference>
<evidence type="ECO:0000256" key="12">
    <source>
        <dbReference type="ARBA" id="ARBA00024725"/>
    </source>
</evidence>
<comment type="function">
    <text evidence="12">Part of an ABC transporter complex. Transmembrane domains (TMD) form a pore in the inner membrane and the ATP-binding domain (NBD) is responsible for energy generation.</text>
</comment>